<dbReference type="Proteomes" id="UP000317494">
    <property type="component" value="Unassembled WGS sequence"/>
</dbReference>
<evidence type="ECO:0000256" key="1">
    <source>
        <dbReference type="SAM" id="MobiDB-lite"/>
    </source>
</evidence>
<feature type="compositionally biased region" description="Low complexity" evidence="1">
    <location>
        <begin position="277"/>
        <end position="329"/>
    </location>
</feature>
<name>A0A507C5P7_9FUNG</name>
<feature type="compositionally biased region" description="Basic and acidic residues" evidence="1">
    <location>
        <begin position="330"/>
        <end position="345"/>
    </location>
</feature>
<gene>
    <name evidence="2" type="ORF">SeMB42_g07328</name>
</gene>
<feature type="region of interest" description="Disordered" evidence="1">
    <location>
        <begin position="277"/>
        <end position="352"/>
    </location>
</feature>
<organism evidence="2 3">
    <name type="scientific">Synchytrium endobioticum</name>
    <dbReference type="NCBI Taxonomy" id="286115"/>
    <lineage>
        <taxon>Eukaryota</taxon>
        <taxon>Fungi</taxon>
        <taxon>Fungi incertae sedis</taxon>
        <taxon>Chytridiomycota</taxon>
        <taxon>Chytridiomycota incertae sedis</taxon>
        <taxon>Chytridiomycetes</taxon>
        <taxon>Synchytriales</taxon>
        <taxon>Synchytriaceae</taxon>
        <taxon>Synchytrium</taxon>
    </lineage>
</organism>
<accession>A0A507C5P7</accession>
<evidence type="ECO:0000313" key="3">
    <source>
        <dbReference type="Proteomes" id="UP000317494"/>
    </source>
</evidence>
<evidence type="ECO:0000313" key="2">
    <source>
        <dbReference type="EMBL" id="TPX34419.1"/>
    </source>
</evidence>
<proteinExistence type="predicted"/>
<reference evidence="2 3" key="1">
    <citation type="journal article" date="2019" name="Sci. Rep.">
        <title>Comparative genomics of chytrid fungi reveal insights into the obligate biotrophic and pathogenic lifestyle of Synchytrium endobioticum.</title>
        <authorList>
            <person name="van de Vossenberg B.T.L.H."/>
            <person name="Warris S."/>
            <person name="Nguyen H.D.T."/>
            <person name="van Gent-Pelzer M.P.E."/>
            <person name="Joly D.L."/>
            <person name="van de Geest H.C."/>
            <person name="Bonants P.J.M."/>
            <person name="Smith D.S."/>
            <person name="Levesque C.A."/>
            <person name="van der Lee T.A.J."/>
        </authorList>
    </citation>
    <scope>NUCLEOTIDE SEQUENCE [LARGE SCALE GENOMIC DNA]</scope>
    <source>
        <strain evidence="2 3">MB42</strain>
    </source>
</reference>
<dbReference type="AlphaFoldDB" id="A0A507C5P7"/>
<dbReference type="VEuPathDB" id="FungiDB:SeMB42_g07328"/>
<protein>
    <submittedName>
        <fullName evidence="2">Uncharacterized protein</fullName>
    </submittedName>
</protein>
<dbReference type="EMBL" id="QEAN01000502">
    <property type="protein sequence ID" value="TPX34419.1"/>
    <property type="molecule type" value="Genomic_DNA"/>
</dbReference>
<keyword evidence="3" id="KW-1185">Reference proteome</keyword>
<sequence length="352" mass="35984">MKWLSSSSQVAEQNRGLGKQFIKQDPSLQDISFDPHDEVHNSNCRSTGRANGSYFTIHHSILRLYRQVPQMVSNAFKSKHGNNGNVAYSIAADVANPAPGQQVMLTVSGGVVNGLLMGAQDGTGAFVPGLAVPAMGSFKMCTSGGKGNNMAISHASAANGIQNLQVPYTIPAAANGPITISMLAVSANLGSPWGRTTMTLNVAAAPAPPPATNATKPAAAVSPVSATKVGAAKAAATKPPLAAKATNAANGKAAAKATNAANGKAAAKATNAANGKAAAKAAPTLGAKQQKQQQKQQEQQQKQQQQKQQKQQNAANAANADKAGNAADNLKAKVEAKEAEVKAEIQNDLANL</sequence>
<comment type="caution">
    <text evidence="2">The sequence shown here is derived from an EMBL/GenBank/DDBJ whole genome shotgun (WGS) entry which is preliminary data.</text>
</comment>